<reference evidence="1 2" key="1">
    <citation type="journal article" date="2024" name="G3 (Bethesda)">
        <title>Genome assembly of Hibiscus sabdariffa L. provides insights into metabolisms of medicinal natural products.</title>
        <authorList>
            <person name="Kim T."/>
        </authorList>
    </citation>
    <scope>NUCLEOTIDE SEQUENCE [LARGE SCALE GENOMIC DNA]</scope>
    <source>
        <strain evidence="1">TK-2024</strain>
        <tissue evidence="1">Old leaves</tissue>
    </source>
</reference>
<name>A0ABR2TRG8_9ROSI</name>
<keyword evidence="2" id="KW-1185">Reference proteome</keyword>
<proteinExistence type="predicted"/>
<protein>
    <recommendedName>
        <fullName evidence="3">RNase H type-1 domain-containing protein</fullName>
    </recommendedName>
</protein>
<evidence type="ECO:0000313" key="1">
    <source>
        <dbReference type="EMBL" id="KAK9039977.1"/>
    </source>
</evidence>
<organism evidence="1 2">
    <name type="scientific">Hibiscus sabdariffa</name>
    <name type="common">roselle</name>
    <dbReference type="NCBI Taxonomy" id="183260"/>
    <lineage>
        <taxon>Eukaryota</taxon>
        <taxon>Viridiplantae</taxon>
        <taxon>Streptophyta</taxon>
        <taxon>Embryophyta</taxon>
        <taxon>Tracheophyta</taxon>
        <taxon>Spermatophyta</taxon>
        <taxon>Magnoliopsida</taxon>
        <taxon>eudicotyledons</taxon>
        <taxon>Gunneridae</taxon>
        <taxon>Pentapetalae</taxon>
        <taxon>rosids</taxon>
        <taxon>malvids</taxon>
        <taxon>Malvales</taxon>
        <taxon>Malvaceae</taxon>
        <taxon>Malvoideae</taxon>
        <taxon>Hibiscus</taxon>
    </lineage>
</organism>
<comment type="caution">
    <text evidence="1">The sequence shown here is derived from an EMBL/GenBank/DDBJ whole genome shotgun (WGS) entry which is preliminary data.</text>
</comment>
<dbReference type="EMBL" id="JBBPBN010000004">
    <property type="protein sequence ID" value="KAK9039977.1"/>
    <property type="molecule type" value="Genomic_DNA"/>
</dbReference>
<sequence>MKVERSLQYNVSWVKPPVNSLKFSVDGAVERGFGRAGVGACVEWFYKPHLAPIVFKDTISECLRECTSLQWEIIAIPKAANATVDKLAKSGIARAQPLLWEAMT</sequence>
<accession>A0ABR2TRG8</accession>
<gene>
    <name evidence="1" type="ORF">V6N11_015159</name>
</gene>
<evidence type="ECO:0000313" key="2">
    <source>
        <dbReference type="Proteomes" id="UP001396334"/>
    </source>
</evidence>
<dbReference type="Proteomes" id="UP001396334">
    <property type="component" value="Unassembled WGS sequence"/>
</dbReference>
<evidence type="ECO:0008006" key="3">
    <source>
        <dbReference type="Google" id="ProtNLM"/>
    </source>
</evidence>